<accession>A0ABW4ZNR1</accession>
<protein>
    <submittedName>
        <fullName evidence="2">Response regulator transcription factor</fullName>
    </submittedName>
</protein>
<evidence type="ECO:0000259" key="1">
    <source>
        <dbReference type="PROSITE" id="PS50043"/>
    </source>
</evidence>
<gene>
    <name evidence="2" type="ORF">ACFSJU_14970</name>
</gene>
<reference evidence="3" key="1">
    <citation type="journal article" date="2019" name="Int. J. Syst. Evol. Microbiol.">
        <title>The Global Catalogue of Microorganisms (GCM) 10K type strain sequencing project: providing services to taxonomists for standard genome sequencing and annotation.</title>
        <authorList>
            <consortium name="The Broad Institute Genomics Platform"/>
            <consortium name="The Broad Institute Genome Sequencing Center for Infectious Disease"/>
            <person name="Wu L."/>
            <person name="Ma J."/>
        </authorList>
    </citation>
    <scope>NUCLEOTIDE SEQUENCE [LARGE SCALE GENOMIC DNA]</scope>
    <source>
        <strain evidence="3">KCTC 42217</strain>
    </source>
</reference>
<sequence>MDNRQSLPPGLVDNAVEFFIHQHEIKCLYLGNVYTFDQLPEFVVAIVEQDMLSNPKAMQALASWDITDPLEQMRQYIACRFGGFDNNPDISTKGEVLPAEYVDCGRRGKCPYEGKLCNSIQLPHGLLTKREIEVLKEIGLGSYDKEICEKLSITQDTLRTHKEHISTKAGIERKPALAVLAYKLGLI</sequence>
<proteinExistence type="predicted"/>
<evidence type="ECO:0000313" key="2">
    <source>
        <dbReference type="EMBL" id="MFD2163710.1"/>
    </source>
</evidence>
<dbReference type="InterPro" id="IPR016032">
    <property type="entry name" value="Sig_transdc_resp-reg_C-effctor"/>
</dbReference>
<dbReference type="Proteomes" id="UP001597387">
    <property type="component" value="Unassembled WGS sequence"/>
</dbReference>
<feature type="domain" description="HTH luxR-type" evidence="1">
    <location>
        <begin position="120"/>
        <end position="185"/>
    </location>
</feature>
<dbReference type="PRINTS" id="PR00038">
    <property type="entry name" value="HTHLUXR"/>
</dbReference>
<dbReference type="InterPro" id="IPR000792">
    <property type="entry name" value="Tscrpt_reg_LuxR_C"/>
</dbReference>
<dbReference type="Gene3D" id="1.10.10.10">
    <property type="entry name" value="Winged helix-like DNA-binding domain superfamily/Winged helix DNA-binding domain"/>
    <property type="match status" value="1"/>
</dbReference>
<dbReference type="InterPro" id="IPR036388">
    <property type="entry name" value="WH-like_DNA-bd_sf"/>
</dbReference>
<organism evidence="2 3">
    <name type="scientific">Paradesertivirga mongoliensis</name>
    <dbReference type="NCBI Taxonomy" id="2100740"/>
    <lineage>
        <taxon>Bacteria</taxon>
        <taxon>Pseudomonadati</taxon>
        <taxon>Bacteroidota</taxon>
        <taxon>Sphingobacteriia</taxon>
        <taxon>Sphingobacteriales</taxon>
        <taxon>Sphingobacteriaceae</taxon>
        <taxon>Paradesertivirga</taxon>
    </lineage>
</organism>
<keyword evidence="3" id="KW-1185">Reference proteome</keyword>
<comment type="caution">
    <text evidence="2">The sequence shown here is derived from an EMBL/GenBank/DDBJ whole genome shotgun (WGS) entry which is preliminary data.</text>
</comment>
<dbReference type="EMBL" id="JBHUHZ010000002">
    <property type="protein sequence ID" value="MFD2163710.1"/>
    <property type="molecule type" value="Genomic_DNA"/>
</dbReference>
<dbReference type="SMART" id="SM00421">
    <property type="entry name" value="HTH_LUXR"/>
    <property type="match status" value="1"/>
</dbReference>
<dbReference type="RefSeq" id="WP_255900388.1">
    <property type="nucleotide sequence ID" value="NZ_JAFMZO010000002.1"/>
</dbReference>
<name>A0ABW4ZNR1_9SPHI</name>
<evidence type="ECO:0000313" key="3">
    <source>
        <dbReference type="Proteomes" id="UP001597387"/>
    </source>
</evidence>
<dbReference type="SUPFAM" id="SSF46894">
    <property type="entry name" value="C-terminal effector domain of the bipartite response regulators"/>
    <property type="match status" value="1"/>
</dbReference>
<dbReference type="PROSITE" id="PS50043">
    <property type="entry name" value="HTH_LUXR_2"/>
    <property type="match status" value="1"/>
</dbReference>
<dbReference type="Pfam" id="PF00196">
    <property type="entry name" value="GerE"/>
    <property type="match status" value="1"/>
</dbReference>